<protein>
    <recommendedName>
        <fullName evidence="4">DUF4385 domain protein</fullName>
    </recommendedName>
</protein>
<evidence type="ECO:0000313" key="2">
    <source>
        <dbReference type="EMBL" id="SPO32515.1"/>
    </source>
</evidence>
<reference evidence="2 3" key="1">
    <citation type="submission" date="2018-03" db="EMBL/GenBank/DDBJ databases">
        <authorList>
            <person name="Guldener U."/>
        </authorList>
    </citation>
    <scope>NUCLEOTIDE SEQUENCE [LARGE SCALE GENOMIC DNA]</scope>
    <source>
        <strain evidence="2 3">NBRC100155</strain>
    </source>
</reference>
<evidence type="ECO:0000256" key="1">
    <source>
        <dbReference type="SAM" id="MobiDB-lite"/>
    </source>
</evidence>
<dbReference type="AlphaFoldDB" id="A0A5C3ERA1"/>
<accession>A0A5C3ERA1</accession>
<name>A0A5C3ERA1_9BASI</name>
<dbReference type="EMBL" id="OOIN01000047">
    <property type="protein sequence ID" value="SPO32515.1"/>
    <property type="molecule type" value="Genomic_DNA"/>
</dbReference>
<gene>
    <name evidence="2" type="ORF">UTRI_04259</name>
</gene>
<dbReference type="OrthoDB" id="2589819at2759"/>
<proteinExistence type="predicted"/>
<evidence type="ECO:0008006" key="4">
    <source>
        <dbReference type="Google" id="ProtNLM"/>
    </source>
</evidence>
<dbReference type="InterPro" id="IPR025494">
    <property type="entry name" value="DUF4385"/>
</dbReference>
<organism evidence="2 3">
    <name type="scientific">Ustilago trichophora</name>
    <dbReference type="NCBI Taxonomy" id="86804"/>
    <lineage>
        <taxon>Eukaryota</taxon>
        <taxon>Fungi</taxon>
        <taxon>Dikarya</taxon>
        <taxon>Basidiomycota</taxon>
        <taxon>Ustilaginomycotina</taxon>
        <taxon>Ustilaginomycetes</taxon>
        <taxon>Ustilaginales</taxon>
        <taxon>Ustilaginaceae</taxon>
        <taxon>Ustilago</taxon>
    </lineage>
</organism>
<dbReference type="Proteomes" id="UP000324022">
    <property type="component" value="Unassembled WGS sequence"/>
</dbReference>
<feature type="compositionally biased region" description="Polar residues" evidence="1">
    <location>
        <begin position="1"/>
        <end position="14"/>
    </location>
</feature>
<sequence length="231" mass="26491">MVRTRASSLRTAVSSDHIAGPSASKPKSKPKSKSAPKFPYDLPYPQLCLRTHPHLYRTGIGEQGVLMVEPYKSELLPHWRFRNPAVATESSSKLYSIFLEYVQEGDFAGADMARKFIQMGYTRARRYANHKGGKKYVYDDEIKAKIKGKAKGSRREIKRLQVEDQEPDKVEAARIFKILLDNKVWTNQGYLQLREAHIDWANSQPSLTSESKEVQQALLNDPQSQRIVRKW</sequence>
<keyword evidence="3" id="KW-1185">Reference proteome</keyword>
<dbReference type="Pfam" id="PF14328">
    <property type="entry name" value="DUF4385"/>
    <property type="match status" value="1"/>
</dbReference>
<feature type="region of interest" description="Disordered" evidence="1">
    <location>
        <begin position="1"/>
        <end position="38"/>
    </location>
</feature>
<evidence type="ECO:0000313" key="3">
    <source>
        <dbReference type="Proteomes" id="UP000324022"/>
    </source>
</evidence>